<keyword evidence="5" id="KW-1185">Reference proteome</keyword>
<feature type="transmembrane region" description="Helical" evidence="2">
    <location>
        <begin position="27"/>
        <end position="47"/>
    </location>
</feature>
<evidence type="ECO:0000259" key="3">
    <source>
        <dbReference type="Pfam" id="PF04083"/>
    </source>
</evidence>
<feature type="compositionally biased region" description="Basic residues" evidence="1">
    <location>
        <begin position="718"/>
        <end position="727"/>
    </location>
</feature>
<protein>
    <submittedName>
        <fullName evidence="4">Triacylglycerol lipase</fullName>
    </submittedName>
</protein>
<comment type="caution">
    <text evidence="4">The sequence shown here is derived from an EMBL/GenBank/DDBJ whole genome shotgun (WGS) entry which is preliminary data.</text>
</comment>
<keyword evidence="2" id="KW-1133">Transmembrane helix</keyword>
<proteinExistence type="predicted"/>
<dbReference type="SUPFAM" id="SSF53474">
    <property type="entry name" value="alpha/beta-Hydrolases"/>
    <property type="match status" value="1"/>
</dbReference>
<dbReference type="Gene3D" id="3.40.50.1820">
    <property type="entry name" value="alpha/beta hydrolase"/>
    <property type="match status" value="1"/>
</dbReference>
<dbReference type="InterPro" id="IPR029058">
    <property type="entry name" value="AB_hydrolase_fold"/>
</dbReference>
<keyword evidence="2" id="KW-0472">Membrane</keyword>
<dbReference type="Proteomes" id="UP001451303">
    <property type="component" value="Unassembled WGS sequence"/>
</dbReference>
<feature type="domain" description="Partial AB-hydrolase lipase" evidence="3">
    <location>
        <begin position="371"/>
        <end position="456"/>
    </location>
</feature>
<accession>A0ABR3DRV4</accession>
<dbReference type="InterPro" id="IPR006693">
    <property type="entry name" value="AB_hydrolase_lipase"/>
</dbReference>
<evidence type="ECO:0000256" key="2">
    <source>
        <dbReference type="SAM" id="Phobius"/>
    </source>
</evidence>
<dbReference type="PANTHER" id="PTHR11005">
    <property type="entry name" value="LYSOSOMAL ACID LIPASE-RELATED"/>
    <property type="match status" value="1"/>
</dbReference>
<organism evidence="4 5">
    <name type="scientific">Neurospora intermedia</name>
    <dbReference type="NCBI Taxonomy" id="5142"/>
    <lineage>
        <taxon>Eukaryota</taxon>
        <taxon>Fungi</taxon>
        <taxon>Dikarya</taxon>
        <taxon>Ascomycota</taxon>
        <taxon>Pezizomycotina</taxon>
        <taxon>Sordariomycetes</taxon>
        <taxon>Sordariomycetidae</taxon>
        <taxon>Sordariales</taxon>
        <taxon>Sordariaceae</taxon>
        <taxon>Neurospora</taxon>
    </lineage>
</organism>
<feature type="transmembrane region" description="Helical" evidence="2">
    <location>
        <begin position="266"/>
        <end position="289"/>
    </location>
</feature>
<evidence type="ECO:0000313" key="5">
    <source>
        <dbReference type="Proteomes" id="UP001451303"/>
    </source>
</evidence>
<sequence>MTLMAQHSDGATRRKYSFCGYPRNIQVVYLLFQQSFHFPCFFFFSLLRPFKVLRLYLVGHPALVELHDHVLMPFSYIQRTFGQVTKLNSIWSNIETESPAAMSVEVQRLPCEGSAEEAVVEFTHQSEKLSFQPPDSPDNKGVAVEAIFVAPQDAVIVTSDGNRLPAVPVTEAYKLNVLRDEAERHDGVKVHVRKASDSRDTFKETEDSEGDRVLSFPSEEEEKKRDTSESTDGNLKRSMPPSYTHPLFPPLPLYGPPSRWRDIQCLLFRFSSFFLSLAFLGVIVLGSLFTSIPPAFQHIWKRLGSKDPDADRPFYQEERRRKQSREKQLRLWRRRKSARHLDHEDSEDNDESDSDVKAVGPDPIVCDIGFYACRVGLDVETHLVETEDGFIIELWHVYDPEEYTPLPEEERRHKGPDLFTGKFRREPGQTKNNMKPKFPVLLMHGLLQSSGAYCVNDEDSLAFFLCKSGYDVWLGNNRCGFKPRHILLEYSDPRMWCWNIRQMGVFDLAALTSRVLYETGFEKIGLIAHSQGTTQTFVALAKEQRPDLGEKLTVFCALAPAAYAGPLIGKMYFKFMRVITPAMFRMLFGIHAFIPFMMTMHSLLHPRVYGWLGYKVFSFLFNWTDRRWDRDLKNRMFQFAPVYVSAESMRWWLGRECFAKHKCILATKEEWRAEEKEDRELDKLDKQERSRNEKKADKILKAAERDMEGNHESEKSKHAARKMRPKGSRAWYNHQAPPFALWVCGNDALVDGTKLLRRFDGGREPHVKVVHKKVIEEYEHLDVIWAMDAVDQVFTEIREVLWKTCNARDLCRVPEGCEDVPAWSPDGHEDTQKEVDDGMESDSSSSDEDGSS</sequence>
<name>A0ABR3DRV4_NEUIN</name>
<evidence type="ECO:0000313" key="4">
    <source>
        <dbReference type="EMBL" id="KAL0474618.1"/>
    </source>
</evidence>
<keyword evidence="2" id="KW-0812">Transmembrane</keyword>
<gene>
    <name evidence="4" type="ORF">QR685DRAFT_510374</name>
</gene>
<feature type="compositionally biased region" description="Acidic residues" evidence="1">
    <location>
        <begin position="837"/>
        <end position="852"/>
    </location>
</feature>
<reference evidence="4 5" key="1">
    <citation type="submission" date="2023-09" db="EMBL/GenBank/DDBJ databases">
        <title>Multi-omics analysis of a traditional fermented food reveals byproduct-associated fungal strains for waste-to-food upcycling.</title>
        <authorList>
            <consortium name="Lawrence Berkeley National Laboratory"/>
            <person name="Rekdal V.M."/>
            <person name="Villalobos-Escobedo J.M."/>
            <person name="Rodriguez-Valeron N."/>
            <person name="Garcia M.O."/>
            <person name="Vasquez D.P."/>
            <person name="Damayanti I."/>
            <person name="Sorensen P.M."/>
            <person name="Baidoo E.E."/>
            <person name="De Carvalho A.C."/>
            <person name="Riley R."/>
            <person name="Lipzen A."/>
            <person name="He G."/>
            <person name="Yan M."/>
            <person name="Haridas S."/>
            <person name="Daum C."/>
            <person name="Yoshinaga Y."/>
            <person name="Ng V."/>
            <person name="Grigoriev I.V."/>
            <person name="Munk R."/>
            <person name="Nuraida L."/>
            <person name="Wijaya C.H."/>
            <person name="Morales P.-C."/>
            <person name="Keasling J.D."/>
        </authorList>
    </citation>
    <scope>NUCLEOTIDE SEQUENCE [LARGE SCALE GENOMIC DNA]</scope>
    <source>
        <strain evidence="4 5">FGSC 2613</strain>
    </source>
</reference>
<evidence type="ECO:0000256" key="1">
    <source>
        <dbReference type="SAM" id="MobiDB-lite"/>
    </source>
</evidence>
<dbReference type="EMBL" id="JAVLET010000001">
    <property type="protein sequence ID" value="KAL0474618.1"/>
    <property type="molecule type" value="Genomic_DNA"/>
</dbReference>
<dbReference type="Pfam" id="PF04083">
    <property type="entry name" value="Abhydro_lipase"/>
    <property type="match status" value="1"/>
</dbReference>
<feature type="region of interest" description="Disordered" evidence="1">
    <location>
        <begin position="676"/>
        <end position="727"/>
    </location>
</feature>
<feature type="region of interest" description="Disordered" evidence="1">
    <location>
        <begin position="189"/>
        <end position="248"/>
    </location>
</feature>
<feature type="region of interest" description="Disordered" evidence="1">
    <location>
        <begin position="406"/>
        <end position="426"/>
    </location>
</feature>
<feature type="compositionally biased region" description="Basic and acidic residues" evidence="1">
    <location>
        <begin position="676"/>
        <end position="717"/>
    </location>
</feature>
<feature type="compositionally biased region" description="Basic and acidic residues" evidence="1">
    <location>
        <begin position="189"/>
        <end position="205"/>
    </location>
</feature>
<feature type="compositionally biased region" description="Basic and acidic residues" evidence="1">
    <location>
        <begin position="826"/>
        <end position="836"/>
    </location>
</feature>
<feature type="region of interest" description="Disordered" evidence="1">
    <location>
        <begin position="818"/>
        <end position="852"/>
    </location>
</feature>